<dbReference type="AlphaFoldDB" id="A0AAN7UG54"/>
<sequence>MVINKIYFFISIFIFFTLINCQVEYPVDPTGKCEPYIGDSQITKCSEFLPNINSIYISANSSQKDAMKTLDSYFGLLSAVGNQDCKDSSLTYQTLCSMYLKECETFTDNSTLKIVSIPKRICRNTCLNVTKLCNIQSLFDCSQNEPTTGLPLCPLNYTEYNLTLVGGDSNYQLQCYAPLSNDSIEVPITNFCPYPLIYINSTDHSADEDRGYMFVSANSNCVVPNPVPLYTPKQWDRLYNLSNSLAVLSCVGTLFLLITFNVLNKKINRFDRINALFNGSVFMMSLSGVIILFAGGPRALIKDGGARISVWEDPLCSATGFIFQSFSISAILFWVVMAFEIWYKIKYFTKKLDLKKYYIPFIILVALVFSIIPLATKNYRMIRGNMHCWVHTTKLQNSLFWIPLGIAITIGTVFIGLVMFEIHRIVSANSKGGVLKLEIKSILNVALIYLTFIYLFAFNFYMNGQEGVVYGQIESFYQCTLENDPSECTIQGPSIGSLGFFIFCIRIYGVYCFILQGLNFRAYNIWAESIFFNNSIVSFIKKSVFSFDSSNTESGTSTTASATNKKSFNVDSAFSKNNESDDEDDYDPYKKSNNQISLKEIEISKN</sequence>
<name>A0AAN7UG54_9MYCE</name>
<feature type="domain" description="FZ" evidence="13">
    <location>
        <begin position="28"/>
        <end position="133"/>
    </location>
</feature>
<evidence type="ECO:0000256" key="8">
    <source>
        <dbReference type="ARBA" id="ARBA00023170"/>
    </source>
</evidence>
<feature type="transmembrane region" description="Helical" evidence="11">
    <location>
        <begin position="441"/>
        <end position="462"/>
    </location>
</feature>
<dbReference type="PANTHER" id="PTHR31787:SF10">
    <property type="entry name" value="FRIZZLED AND SMOOTHENED-LIKE PROTEIN L-RELATED"/>
    <property type="match status" value="1"/>
</dbReference>
<evidence type="ECO:0000259" key="13">
    <source>
        <dbReference type="PROSITE" id="PS50038"/>
    </source>
</evidence>
<feature type="transmembrane region" description="Helical" evidence="11">
    <location>
        <begin position="275"/>
        <end position="301"/>
    </location>
</feature>
<evidence type="ECO:0000256" key="9">
    <source>
        <dbReference type="ARBA" id="ARBA00023180"/>
    </source>
</evidence>
<dbReference type="Gene3D" id="1.20.1070.10">
    <property type="entry name" value="Rhodopsin 7-helix transmembrane proteins"/>
    <property type="match status" value="1"/>
</dbReference>
<dbReference type="EMBL" id="JAVFKY010000002">
    <property type="protein sequence ID" value="KAK5581028.1"/>
    <property type="molecule type" value="Genomic_DNA"/>
</dbReference>
<proteinExistence type="inferred from homology"/>
<dbReference type="InterPro" id="IPR050949">
    <property type="entry name" value="GPCR_Fz/Smo-like"/>
</dbReference>
<dbReference type="GO" id="GO:0016020">
    <property type="term" value="C:membrane"/>
    <property type="evidence" value="ECO:0007669"/>
    <property type="project" value="UniProtKB-SubCell"/>
</dbReference>
<evidence type="ECO:0000313" key="15">
    <source>
        <dbReference type="Proteomes" id="UP001344447"/>
    </source>
</evidence>
<evidence type="ECO:0000256" key="3">
    <source>
        <dbReference type="ARBA" id="ARBA00022692"/>
    </source>
</evidence>
<evidence type="ECO:0000256" key="12">
    <source>
        <dbReference type="SAM" id="SignalP"/>
    </source>
</evidence>
<evidence type="ECO:0000256" key="7">
    <source>
        <dbReference type="ARBA" id="ARBA00023157"/>
    </source>
</evidence>
<evidence type="ECO:0000256" key="2">
    <source>
        <dbReference type="ARBA" id="ARBA00008077"/>
    </source>
</evidence>
<feature type="transmembrane region" description="Helical" evidence="11">
    <location>
        <begin position="357"/>
        <end position="376"/>
    </location>
</feature>
<feature type="transmembrane region" description="Helical" evidence="11">
    <location>
        <begin position="245"/>
        <end position="263"/>
    </location>
</feature>
<dbReference type="Proteomes" id="UP001344447">
    <property type="component" value="Unassembled WGS sequence"/>
</dbReference>
<protein>
    <recommendedName>
        <fullName evidence="13">FZ domain-containing protein</fullName>
    </recommendedName>
</protein>
<evidence type="ECO:0000256" key="11">
    <source>
        <dbReference type="SAM" id="Phobius"/>
    </source>
</evidence>
<keyword evidence="15" id="KW-1185">Reference proteome</keyword>
<keyword evidence="8" id="KW-0675">Receptor</keyword>
<evidence type="ECO:0000256" key="6">
    <source>
        <dbReference type="ARBA" id="ARBA00023136"/>
    </source>
</evidence>
<dbReference type="CDD" id="cd07066">
    <property type="entry name" value="CRD_FZ"/>
    <property type="match status" value="1"/>
</dbReference>
<evidence type="ECO:0000256" key="5">
    <source>
        <dbReference type="ARBA" id="ARBA00022989"/>
    </source>
</evidence>
<feature type="region of interest" description="Disordered" evidence="10">
    <location>
        <begin position="572"/>
        <end position="592"/>
    </location>
</feature>
<dbReference type="InterPro" id="IPR020067">
    <property type="entry name" value="Frizzled_dom"/>
</dbReference>
<accession>A0AAN7UG54</accession>
<keyword evidence="5 11" id="KW-1133">Transmembrane helix</keyword>
<feature type="signal peptide" evidence="12">
    <location>
        <begin position="1"/>
        <end position="21"/>
    </location>
</feature>
<feature type="transmembrane region" description="Helical" evidence="11">
    <location>
        <begin position="321"/>
        <end position="345"/>
    </location>
</feature>
<evidence type="ECO:0000256" key="10">
    <source>
        <dbReference type="SAM" id="MobiDB-lite"/>
    </source>
</evidence>
<comment type="similarity">
    <text evidence="2">Belongs to the G-protein coupled receptor Fz/Smo family.</text>
</comment>
<keyword evidence="3 11" id="KW-0812">Transmembrane</keyword>
<evidence type="ECO:0000256" key="1">
    <source>
        <dbReference type="ARBA" id="ARBA00004141"/>
    </source>
</evidence>
<reference evidence="14 15" key="1">
    <citation type="submission" date="2023-11" db="EMBL/GenBank/DDBJ databases">
        <title>Dfirmibasis_genome.</title>
        <authorList>
            <person name="Edelbroek B."/>
            <person name="Kjellin J."/>
            <person name="Jerlstrom-Hultqvist J."/>
            <person name="Soderbom F."/>
        </authorList>
    </citation>
    <scope>NUCLEOTIDE SEQUENCE [LARGE SCALE GENOMIC DNA]</scope>
    <source>
        <strain evidence="14 15">TNS-C-14</strain>
    </source>
</reference>
<feature type="transmembrane region" description="Helical" evidence="11">
    <location>
        <begin position="495"/>
        <end position="515"/>
    </location>
</feature>
<keyword evidence="7" id="KW-1015">Disulfide bond</keyword>
<dbReference type="PANTHER" id="PTHR31787">
    <property type="entry name" value="G-PROTEIN-COUPLED RECEPTOR GPCR FAMILY PROTEIN"/>
    <property type="match status" value="1"/>
</dbReference>
<evidence type="ECO:0000313" key="14">
    <source>
        <dbReference type="EMBL" id="KAK5581028.1"/>
    </source>
</evidence>
<feature type="chain" id="PRO_5043036177" description="FZ domain-containing protein" evidence="12">
    <location>
        <begin position="22"/>
        <end position="606"/>
    </location>
</feature>
<gene>
    <name evidence="14" type="ORF">RB653_001056</name>
</gene>
<keyword evidence="6 11" id="KW-0472">Membrane</keyword>
<evidence type="ECO:0000256" key="4">
    <source>
        <dbReference type="ARBA" id="ARBA00022729"/>
    </source>
</evidence>
<comment type="subcellular location">
    <subcellularLocation>
        <location evidence="1">Membrane</location>
        <topology evidence="1">Multi-pass membrane protein</topology>
    </subcellularLocation>
</comment>
<keyword evidence="9" id="KW-0325">Glycoprotein</keyword>
<dbReference type="PROSITE" id="PS50038">
    <property type="entry name" value="FZ"/>
    <property type="match status" value="1"/>
</dbReference>
<organism evidence="14 15">
    <name type="scientific">Dictyostelium firmibasis</name>
    <dbReference type="NCBI Taxonomy" id="79012"/>
    <lineage>
        <taxon>Eukaryota</taxon>
        <taxon>Amoebozoa</taxon>
        <taxon>Evosea</taxon>
        <taxon>Eumycetozoa</taxon>
        <taxon>Dictyostelia</taxon>
        <taxon>Dictyosteliales</taxon>
        <taxon>Dictyosteliaceae</taxon>
        <taxon>Dictyostelium</taxon>
    </lineage>
</organism>
<comment type="caution">
    <text evidence="14">The sequence shown here is derived from an EMBL/GenBank/DDBJ whole genome shotgun (WGS) entry which is preliminary data.</text>
</comment>
<keyword evidence="4 12" id="KW-0732">Signal</keyword>
<feature type="transmembrane region" description="Helical" evidence="11">
    <location>
        <begin position="399"/>
        <end position="420"/>
    </location>
</feature>